<keyword evidence="4 6" id="KW-1133">Transmembrane helix</keyword>
<evidence type="ECO:0000256" key="1">
    <source>
        <dbReference type="ARBA" id="ARBA00004651"/>
    </source>
</evidence>
<protein>
    <submittedName>
        <fullName evidence="7">Threonine/homoserine/homoserine lactone efflux protein</fullName>
    </submittedName>
</protein>
<organism evidence="7 8">
    <name type="scientific">Fontibacillus phaseoli</name>
    <dbReference type="NCBI Taxonomy" id="1416533"/>
    <lineage>
        <taxon>Bacteria</taxon>
        <taxon>Bacillati</taxon>
        <taxon>Bacillota</taxon>
        <taxon>Bacilli</taxon>
        <taxon>Bacillales</taxon>
        <taxon>Paenibacillaceae</taxon>
        <taxon>Fontibacillus</taxon>
    </lineage>
</organism>
<dbReference type="Pfam" id="PF01810">
    <property type="entry name" value="LysE"/>
    <property type="match status" value="1"/>
</dbReference>
<dbReference type="Proteomes" id="UP000253090">
    <property type="component" value="Unassembled WGS sequence"/>
</dbReference>
<comment type="subcellular location">
    <subcellularLocation>
        <location evidence="1">Cell membrane</location>
        <topology evidence="1">Multi-pass membrane protein</topology>
    </subcellularLocation>
</comment>
<dbReference type="OrthoDB" id="7874789at2"/>
<feature type="transmembrane region" description="Helical" evidence="6">
    <location>
        <begin position="6"/>
        <end position="28"/>
    </location>
</feature>
<keyword evidence="8" id="KW-1185">Reference proteome</keyword>
<gene>
    <name evidence="7" type="ORF">DFP94_1011161</name>
</gene>
<dbReference type="RefSeq" id="WP_114495424.1">
    <property type="nucleotide sequence ID" value="NZ_QPJW01000001.1"/>
</dbReference>
<accession>A0A369BPL3</accession>
<dbReference type="GO" id="GO:0015171">
    <property type="term" value="F:amino acid transmembrane transporter activity"/>
    <property type="evidence" value="ECO:0007669"/>
    <property type="project" value="TreeGrafter"/>
</dbReference>
<evidence type="ECO:0000313" key="8">
    <source>
        <dbReference type="Proteomes" id="UP000253090"/>
    </source>
</evidence>
<keyword evidence="2" id="KW-1003">Cell membrane</keyword>
<dbReference type="PANTHER" id="PTHR30086:SF20">
    <property type="entry name" value="ARGININE EXPORTER PROTEIN ARGO-RELATED"/>
    <property type="match status" value="1"/>
</dbReference>
<evidence type="ECO:0000256" key="4">
    <source>
        <dbReference type="ARBA" id="ARBA00022989"/>
    </source>
</evidence>
<dbReference type="AlphaFoldDB" id="A0A369BPL3"/>
<dbReference type="PANTHER" id="PTHR30086">
    <property type="entry name" value="ARGININE EXPORTER PROTEIN ARGO"/>
    <property type="match status" value="1"/>
</dbReference>
<dbReference type="GO" id="GO:0005886">
    <property type="term" value="C:plasma membrane"/>
    <property type="evidence" value="ECO:0007669"/>
    <property type="project" value="UniProtKB-SubCell"/>
</dbReference>
<dbReference type="InterPro" id="IPR001123">
    <property type="entry name" value="LeuE-type"/>
</dbReference>
<feature type="transmembrane region" description="Helical" evidence="6">
    <location>
        <begin position="185"/>
        <end position="207"/>
    </location>
</feature>
<evidence type="ECO:0000256" key="5">
    <source>
        <dbReference type="ARBA" id="ARBA00023136"/>
    </source>
</evidence>
<feature type="transmembrane region" description="Helical" evidence="6">
    <location>
        <begin position="40"/>
        <end position="64"/>
    </location>
</feature>
<feature type="transmembrane region" description="Helical" evidence="6">
    <location>
        <begin position="70"/>
        <end position="88"/>
    </location>
</feature>
<feature type="transmembrane region" description="Helical" evidence="6">
    <location>
        <begin position="148"/>
        <end position="173"/>
    </location>
</feature>
<sequence>MIILILIKSMLTGAAIAAPIGPMGLLCMRSSLLGGWKKGMAAGLGIATADACYAAIAAFGVSAISSTMMMYSYVIKIGGGLLIILLGLSGFRRKPALQDPNPPEPSRKLLTFASSFLLTLTNPMTLISFAALAAGLGTPSITSSWEGAAAFSAGIWLGSALWWSVLTTTVNLFRKRLLAPAAIRTVDLASALILTGMGVWSVLSALFNT</sequence>
<reference evidence="7 8" key="1">
    <citation type="submission" date="2018-07" db="EMBL/GenBank/DDBJ databases">
        <title>Genomic Encyclopedia of Type Strains, Phase III (KMG-III): the genomes of soil and plant-associated and newly described type strains.</title>
        <authorList>
            <person name="Whitman W."/>
        </authorList>
    </citation>
    <scope>NUCLEOTIDE SEQUENCE [LARGE SCALE GENOMIC DNA]</scope>
    <source>
        <strain evidence="7 8">CECT 8333</strain>
    </source>
</reference>
<keyword evidence="3 6" id="KW-0812">Transmembrane</keyword>
<name>A0A369BPL3_9BACL</name>
<evidence type="ECO:0000313" key="7">
    <source>
        <dbReference type="EMBL" id="RCX23562.1"/>
    </source>
</evidence>
<evidence type="ECO:0000256" key="6">
    <source>
        <dbReference type="SAM" id="Phobius"/>
    </source>
</evidence>
<feature type="transmembrane region" description="Helical" evidence="6">
    <location>
        <begin position="109"/>
        <end position="136"/>
    </location>
</feature>
<evidence type="ECO:0000256" key="3">
    <source>
        <dbReference type="ARBA" id="ARBA00022692"/>
    </source>
</evidence>
<evidence type="ECO:0000256" key="2">
    <source>
        <dbReference type="ARBA" id="ARBA00022475"/>
    </source>
</evidence>
<dbReference type="EMBL" id="QPJW01000001">
    <property type="protein sequence ID" value="RCX23562.1"/>
    <property type="molecule type" value="Genomic_DNA"/>
</dbReference>
<keyword evidence="5 6" id="KW-0472">Membrane</keyword>
<comment type="caution">
    <text evidence="7">The sequence shown here is derived from an EMBL/GenBank/DDBJ whole genome shotgun (WGS) entry which is preliminary data.</text>
</comment>
<proteinExistence type="predicted"/>